<keyword evidence="10 15" id="KW-0798">TonB box</keyword>
<evidence type="ECO:0000313" key="18">
    <source>
        <dbReference type="Proteomes" id="UP000007127"/>
    </source>
</evidence>
<evidence type="ECO:0000256" key="8">
    <source>
        <dbReference type="ARBA" id="ARBA00023004"/>
    </source>
</evidence>
<name>A0AB72UG54_9PROT</name>
<keyword evidence="8" id="KW-0408">Iron</keyword>
<dbReference type="Pfam" id="PF07715">
    <property type="entry name" value="Plug"/>
    <property type="match status" value="1"/>
</dbReference>
<evidence type="ECO:0000256" key="10">
    <source>
        <dbReference type="ARBA" id="ARBA00023077"/>
    </source>
</evidence>
<dbReference type="AlphaFoldDB" id="A0AB72UG54"/>
<evidence type="ECO:0000256" key="4">
    <source>
        <dbReference type="ARBA" id="ARBA00022452"/>
    </source>
</evidence>
<evidence type="ECO:0000256" key="7">
    <source>
        <dbReference type="ARBA" id="ARBA00022729"/>
    </source>
</evidence>
<protein>
    <submittedName>
        <fullName evidence="17">TonB-dependent siderophore receptor</fullName>
    </submittedName>
</protein>
<evidence type="ECO:0000256" key="9">
    <source>
        <dbReference type="ARBA" id="ARBA00023065"/>
    </source>
</evidence>
<dbReference type="Pfam" id="PF00593">
    <property type="entry name" value="TonB_dep_Rec_b-barrel"/>
    <property type="match status" value="1"/>
</dbReference>
<evidence type="ECO:0000259" key="16">
    <source>
        <dbReference type="SMART" id="SM00965"/>
    </source>
</evidence>
<keyword evidence="12 17" id="KW-0675">Receptor</keyword>
<dbReference type="InterPro" id="IPR010105">
    <property type="entry name" value="TonB_sidphr_rcpt"/>
</dbReference>
<dbReference type="SMART" id="SM00965">
    <property type="entry name" value="STN"/>
    <property type="match status" value="1"/>
</dbReference>
<organism evidence="17 18">
    <name type="scientific">Thalassospira xiamenensis M-5 = DSM 17429</name>
    <dbReference type="NCBI Taxonomy" id="1123366"/>
    <lineage>
        <taxon>Bacteria</taxon>
        <taxon>Pseudomonadati</taxon>
        <taxon>Pseudomonadota</taxon>
        <taxon>Alphaproteobacteria</taxon>
        <taxon>Rhodospirillales</taxon>
        <taxon>Thalassospiraceae</taxon>
        <taxon>Thalassospira</taxon>
    </lineage>
</organism>
<keyword evidence="6 14" id="KW-0812">Transmembrane</keyword>
<dbReference type="Proteomes" id="UP000007127">
    <property type="component" value="Chromosome"/>
</dbReference>
<keyword evidence="7" id="KW-0732">Signal</keyword>
<dbReference type="InterPro" id="IPR039426">
    <property type="entry name" value="TonB-dep_rcpt-like"/>
</dbReference>
<comment type="subcellular location">
    <subcellularLocation>
        <location evidence="1 14">Cell outer membrane</location>
        <topology evidence="1 14">Multi-pass membrane protein</topology>
    </subcellularLocation>
</comment>
<dbReference type="GO" id="GO:0038023">
    <property type="term" value="F:signaling receptor activity"/>
    <property type="evidence" value="ECO:0007669"/>
    <property type="project" value="InterPro"/>
</dbReference>
<keyword evidence="11 14" id="KW-0472">Membrane</keyword>
<sequence length="833" mass="92067">MISVLNFIRIGISDEKAYGMNTNVCVARRMMLMGWKRRLAVTTVISGVVAIAPFCATAADIAASRDNAEIAQASVIDFNIPAQDLDRALTSLADQAGVRLFFPSGGISGVQASAIQGEMTVDQALGQLLNGTGYTWRFTEDNTVTIEQIAASGETVLDPVRVEANAVTETADGPVDGYVATRSMTATKTDTPIVEVPQMVSVVSREEMEDRGAATLFEAARYSVGVFGEAYGKDPRGYDSFFMRGFENYENGEFRDGLRVTGGNQALYVAEEYGLERVNVLKGSSNTLYGQANIGGIVDSVTKRPNADQKQEVRLQYGDWNHVSGAFDIGGAVVEDETVLFRLVGLASQGNYEYDLANGDEVDKDRIYIAPSFTYAPNGDTKVTILTDYTLDNRGGNYAFVDAKGNNVGFMPGEPGYEFYDNEQFTAAVELDHRINDVWQFRQKTRYSSLDVEAGSVFGWQRSGNNIDRYVNYTDNEVRGVVLDNQLQADFGTDNIDHTVLMGIDGEYEQNNFRYGGEDYTVSSLNITNPVYAGTTGFTGTYQSQYDFDQTNTEIGLYAQDQMRIADNWLFTLGGRYSNFTREMEYNQTGETTENTEDAFTTHLALSYEFDNGIVPYVSYAQGFNMNNNVDANGRTFDPEESDQYEAGVKYKPVGFDALFSAAVFQLDKSNAVTYDYGAIAYRQSEEVRSRGIELEAKASLTEAIDVTASYAYTDTEITKSETGDRGNDVPFAPTHIASAWAKYTFNHGVFDGLAVGSGVRFTGTYYGDTANDYQTRPRTLIDAVVNYRLNDNWLLGVNATNLLDENYLTNCTQYRCYAGEGRRVIANLTYNW</sequence>
<feature type="domain" description="Secretin/TonB short N-terminal" evidence="16">
    <location>
        <begin position="98"/>
        <end position="149"/>
    </location>
</feature>
<dbReference type="KEGG" id="txi:TH3_15455"/>
<dbReference type="EMBL" id="CP004388">
    <property type="protein sequence ID" value="AJD53195.1"/>
    <property type="molecule type" value="Genomic_DNA"/>
</dbReference>
<keyword evidence="4 14" id="KW-1134">Transmembrane beta strand</keyword>
<accession>A0AB72UG54</accession>
<gene>
    <name evidence="17" type="ORF">TH3_15455</name>
</gene>
<dbReference type="PANTHER" id="PTHR32552">
    <property type="entry name" value="FERRICHROME IRON RECEPTOR-RELATED"/>
    <property type="match status" value="1"/>
</dbReference>
<dbReference type="InterPro" id="IPR037066">
    <property type="entry name" value="Plug_dom_sf"/>
</dbReference>
<evidence type="ECO:0000256" key="15">
    <source>
        <dbReference type="RuleBase" id="RU003357"/>
    </source>
</evidence>
<dbReference type="Gene3D" id="3.55.50.30">
    <property type="match status" value="1"/>
</dbReference>
<dbReference type="InterPro" id="IPR036942">
    <property type="entry name" value="Beta-barrel_TonB_sf"/>
</dbReference>
<proteinExistence type="inferred from homology"/>
<evidence type="ECO:0000256" key="3">
    <source>
        <dbReference type="ARBA" id="ARBA00022448"/>
    </source>
</evidence>
<evidence type="ECO:0000256" key="5">
    <source>
        <dbReference type="ARBA" id="ARBA00022496"/>
    </source>
</evidence>
<comment type="similarity">
    <text evidence="2 14 15">Belongs to the TonB-dependent receptor family.</text>
</comment>
<reference evidence="17 18" key="1">
    <citation type="journal article" date="2012" name="J. Bacteriol.">
        <title>Genome sequence of Thalassospira xiamenensis type strain M-5.</title>
        <authorList>
            <person name="Lai Q."/>
            <person name="Shao Z."/>
        </authorList>
    </citation>
    <scope>NUCLEOTIDE SEQUENCE [LARGE SCALE GENOMIC DNA]</scope>
    <source>
        <strain evidence="17 18">M-5</strain>
    </source>
</reference>
<dbReference type="GO" id="GO:0009279">
    <property type="term" value="C:cell outer membrane"/>
    <property type="evidence" value="ECO:0007669"/>
    <property type="project" value="UniProtKB-SubCell"/>
</dbReference>
<dbReference type="InterPro" id="IPR000531">
    <property type="entry name" value="Beta-barrel_TonB"/>
</dbReference>
<keyword evidence="13 14" id="KW-0998">Cell outer membrane</keyword>
<evidence type="ECO:0000256" key="11">
    <source>
        <dbReference type="ARBA" id="ARBA00023136"/>
    </source>
</evidence>
<dbReference type="InterPro" id="IPR011662">
    <property type="entry name" value="Secretin/TonB_short_N"/>
</dbReference>
<dbReference type="SUPFAM" id="SSF56935">
    <property type="entry name" value="Porins"/>
    <property type="match status" value="1"/>
</dbReference>
<evidence type="ECO:0000256" key="1">
    <source>
        <dbReference type="ARBA" id="ARBA00004571"/>
    </source>
</evidence>
<dbReference type="GO" id="GO:0015344">
    <property type="term" value="F:siderophore uptake transmembrane transporter activity"/>
    <property type="evidence" value="ECO:0007669"/>
    <property type="project" value="TreeGrafter"/>
</dbReference>
<dbReference type="PROSITE" id="PS52016">
    <property type="entry name" value="TONB_DEPENDENT_REC_3"/>
    <property type="match status" value="1"/>
</dbReference>
<dbReference type="GO" id="GO:0015891">
    <property type="term" value="P:siderophore transport"/>
    <property type="evidence" value="ECO:0007669"/>
    <property type="project" value="InterPro"/>
</dbReference>
<evidence type="ECO:0000256" key="6">
    <source>
        <dbReference type="ARBA" id="ARBA00022692"/>
    </source>
</evidence>
<dbReference type="Gene3D" id="2.170.130.10">
    <property type="entry name" value="TonB-dependent receptor, plug domain"/>
    <property type="match status" value="1"/>
</dbReference>
<keyword evidence="9" id="KW-0406">Ion transport</keyword>
<dbReference type="CDD" id="cd01347">
    <property type="entry name" value="ligand_gated_channel"/>
    <property type="match status" value="1"/>
</dbReference>
<dbReference type="InterPro" id="IPR012910">
    <property type="entry name" value="Plug_dom"/>
</dbReference>
<keyword evidence="5" id="KW-0410">Iron transport</keyword>
<evidence type="ECO:0000256" key="12">
    <source>
        <dbReference type="ARBA" id="ARBA00023170"/>
    </source>
</evidence>
<evidence type="ECO:0000313" key="17">
    <source>
        <dbReference type="EMBL" id="AJD53195.1"/>
    </source>
</evidence>
<evidence type="ECO:0000256" key="14">
    <source>
        <dbReference type="PROSITE-ProRule" id="PRU01360"/>
    </source>
</evidence>
<evidence type="ECO:0000256" key="2">
    <source>
        <dbReference type="ARBA" id="ARBA00009810"/>
    </source>
</evidence>
<dbReference type="PANTHER" id="PTHR32552:SF68">
    <property type="entry name" value="FERRICHROME OUTER MEMBRANE TRANSPORTER_PHAGE RECEPTOR"/>
    <property type="match status" value="1"/>
</dbReference>
<dbReference type="Gene3D" id="2.40.170.20">
    <property type="entry name" value="TonB-dependent receptor, beta-barrel domain"/>
    <property type="match status" value="1"/>
</dbReference>
<dbReference type="Pfam" id="PF07660">
    <property type="entry name" value="STN"/>
    <property type="match status" value="1"/>
</dbReference>
<dbReference type="NCBIfam" id="TIGR01783">
    <property type="entry name" value="TonB-siderophor"/>
    <property type="match status" value="1"/>
</dbReference>
<keyword evidence="3 14" id="KW-0813">Transport</keyword>
<evidence type="ECO:0000256" key="13">
    <source>
        <dbReference type="ARBA" id="ARBA00023237"/>
    </source>
</evidence>